<name>A0A8S0T7A7_OLEEU</name>
<dbReference type="AlphaFoldDB" id="A0A8S0T7A7"/>
<reference evidence="1 2" key="1">
    <citation type="submission" date="2019-12" db="EMBL/GenBank/DDBJ databases">
        <authorList>
            <person name="Alioto T."/>
            <person name="Alioto T."/>
            <person name="Gomez Garrido J."/>
        </authorList>
    </citation>
    <scope>NUCLEOTIDE SEQUENCE [LARGE SCALE GENOMIC DNA]</scope>
</reference>
<gene>
    <name evidence="1" type="ORF">OLEA9_A116936</name>
</gene>
<dbReference type="PANTHER" id="PTHR33205:SF1">
    <property type="entry name" value="TRANSMEMBRANE PROTEIN"/>
    <property type="match status" value="1"/>
</dbReference>
<dbReference type="Proteomes" id="UP000594638">
    <property type="component" value="Unassembled WGS sequence"/>
</dbReference>
<keyword evidence="2" id="KW-1185">Reference proteome</keyword>
<dbReference type="EMBL" id="CACTIH010005672">
    <property type="protein sequence ID" value="CAA3000153.1"/>
    <property type="molecule type" value="Genomic_DNA"/>
</dbReference>
<dbReference type="PANTHER" id="PTHR33205">
    <property type="entry name" value="TRANSMEMBRANE PROTEIN"/>
    <property type="match status" value="1"/>
</dbReference>
<proteinExistence type="predicted"/>
<evidence type="ECO:0000313" key="1">
    <source>
        <dbReference type="EMBL" id="CAA3000153.1"/>
    </source>
</evidence>
<dbReference type="Gramene" id="OE9A116936T1">
    <property type="protein sequence ID" value="OE9A116936C1"/>
    <property type="gene ID" value="OE9A116936"/>
</dbReference>
<protein>
    <submittedName>
        <fullName evidence="1">Uncharacterized protein</fullName>
    </submittedName>
</protein>
<accession>A0A8S0T7A7</accession>
<sequence>MSMIGCGRYSILQILKGHQECTEHHKMCDALLTAGPYLQLSHFQGGPTIRTDVHLHSKFWSDRGAVLLIRAWRLPRRSVIGRMLQRHPFLGLVDLTDEVSTQLGTVTRLSVHPTSLVLLTKNGPFGALNLVTRLNEAVAPSSYLKRTICTSVSLRASTRVSSGFTLLRHSSPSFRSPQASTKSAEVSMHAEGMRYRQNRGDDIPRACRLLELWPLPQFVLVHAPSQSSDQLFTIPHPIGTHRLPLSASLSIISTLDGIYHPTTFLNNPTRQQHLMVRQVEVFNHQLSRLALLSNYIWATHAWTHTGGQCPTEARDPTLKIGTEGDDAYDAQADMPSGVSLVQKLEGSWDSTIHSKYHILLCSSSMQEPKYPLLRVHLISSRTLSSRCRSRGFFPMHALYPVSSCLSTISFSDSFVPPDWILGSYRNYIVACLMPRPIDRYATWFHPHACPSSYIIVVHDDLDSGQFCTNRLNIGKLRALSYNIHLMPRPID</sequence>
<comment type="caution">
    <text evidence="1">The sequence shown here is derived from an EMBL/GenBank/DDBJ whole genome shotgun (WGS) entry which is preliminary data.</text>
</comment>
<dbReference type="OrthoDB" id="1925485at2759"/>
<evidence type="ECO:0000313" key="2">
    <source>
        <dbReference type="Proteomes" id="UP000594638"/>
    </source>
</evidence>
<dbReference type="AntiFam" id="ANF00034">
    <property type="entry name" value="Antisense to 5.8S rRNA"/>
</dbReference>
<organism evidence="1 2">
    <name type="scientific">Olea europaea subsp. europaea</name>
    <dbReference type="NCBI Taxonomy" id="158383"/>
    <lineage>
        <taxon>Eukaryota</taxon>
        <taxon>Viridiplantae</taxon>
        <taxon>Streptophyta</taxon>
        <taxon>Embryophyta</taxon>
        <taxon>Tracheophyta</taxon>
        <taxon>Spermatophyta</taxon>
        <taxon>Magnoliopsida</taxon>
        <taxon>eudicotyledons</taxon>
        <taxon>Gunneridae</taxon>
        <taxon>Pentapetalae</taxon>
        <taxon>asterids</taxon>
        <taxon>lamiids</taxon>
        <taxon>Lamiales</taxon>
        <taxon>Oleaceae</taxon>
        <taxon>Oleeae</taxon>
        <taxon>Olea</taxon>
    </lineage>
</organism>